<dbReference type="AlphaFoldDB" id="A0A6G0YL68"/>
<comment type="caution">
    <text evidence="1">The sequence shown here is derived from an EMBL/GenBank/DDBJ whole genome shotgun (WGS) entry which is preliminary data.</text>
</comment>
<keyword evidence="2" id="KW-1185">Reference proteome</keyword>
<gene>
    <name evidence="1" type="ORF">FWK35_00016724</name>
</gene>
<dbReference type="OrthoDB" id="6601451at2759"/>
<reference evidence="1 2" key="1">
    <citation type="submission" date="2019-08" db="EMBL/GenBank/DDBJ databases">
        <title>Whole genome of Aphis craccivora.</title>
        <authorList>
            <person name="Voronova N.V."/>
            <person name="Shulinski R.S."/>
            <person name="Bandarenka Y.V."/>
            <person name="Zhorov D.G."/>
            <person name="Warner D."/>
        </authorList>
    </citation>
    <scope>NUCLEOTIDE SEQUENCE [LARGE SCALE GENOMIC DNA]</scope>
    <source>
        <strain evidence="1">180601</strain>
        <tissue evidence="1">Whole Body</tissue>
    </source>
</reference>
<name>A0A6G0YL68_APHCR</name>
<accession>A0A6G0YL68</accession>
<dbReference type="EMBL" id="VUJU01003451">
    <property type="protein sequence ID" value="KAF0757850.1"/>
    <property type="molecule type" value="Genomic_DNA"/>
</dbReference>
<proteinExistence type="predicted"/>
<protein>
    <submittedName>
        <fullName evidence="1">Uncharacterized protein</fullName>
    </submittedName>
</protein>
<organism evidence="1 2">
    <name type="scientific">Aphis craccivora</name>
    <name type="common">Cowpea aphid</name>
    <dbReference type="NCBI Taxonomy" id="307492"/>
    <lineage>
        <taxon>Eukaryota</taxon>
        <taxon>Metazoa</taxon>
        <taxon>Ecdysozoa</taxon>
        <taxon>Arthropoda</taxon>
        <taxon>Hexapoda</taxon>
        <taxon>Insecta</taxon>
        <taxon>Pterygota</taxon>
        <taxon>Neoptera</taxon>
        <taxon>Paraneoptera</taxon>
        <taxon>Hemiptera</taxon>
        <taxon>Sternorrhyncha</taxon>
        <taxon>Aphidomorpha</taxon>
        <taxon>Aphidoidea</taxon>
        <taxon>Aphididae</taxon>
        <taxon>Aphidini</taxon>
        <taxon>Aphis</taxon>
        <taxon>Aphis</taxon>
    </lineage>
</organism>
<dbReference type="Proteomes" id="UP000478052">
    <property type="component" value="Unassembled WGS sequence"/>
</dbReference>
<sequence length="148" mass="16776">PTDLNQPFEPSPLASAVMCRTLSRPHPKMGLIPNSHSNVNNNSYTNRLNNLKQALKPYRDNNANCLRLITRSARVNLNKHWKSLENLFTAGHDRRANVKERAQNAVNEMLENGENERPAAASAYTNPTTDAVEKLQHLYVNDPRRPHT</sequence>
<feature type="non-terminal residue" evidence="1">
    <location>
        <position position="1"/>
    </location>
</feature>
<evidence type="ECO:0000313" key="1">
    <source>
        <dbReference type="EMBL" id="KAF0757850.1"/>
    </source>
</evidence>
<evidence type="ECO:0000313" key="2">
    <source>
        <dbReference type="Proteomes" id="UP000478052"/>
    </source>
</evidence>